<organism evidence="1 2">
    <name type="scientific">Liparis tanakae</name>
    <name type="common">Tanaka's snailfish</name>
    <dbReference type="NCBI Taxonomy" id="230148"/>
    <lineage>
        <taxon>Eukaryota</taxon>
        <taxon>Metazoa</taxon>
        <taxon>Chordata</taxon>
        <taxon>Craniata</taxon>
        <taxon>Vertebrata</taxon>
        <taxon>Euteleostomi</taxon>
        <taxon>Actinopterygii</taxon>
        <taxon>Neopterygii</taxon>
        <taxon>Teleostei</taxon>
        <taxon>Neoteleostei</taxon>
        <taxon>Acanthomorphata</taxon>
        <taxon>Eupercaria</taxon>
        <taxon>Perciformes</taxon>
        <taxon>Cottioidei</taxon>
        <taxon>Cottales</taxon>
        <taxon>Liparidae</taxon>
        <taxon>Liparis</taxon>
    </lineage>
</organism>
<evidence type="ECO:0000313" key="1">
    <source>
        <dbReference type="EMBL" id="TNN66593.1"/>
    </source>
</evidence>
<reference evidence="1 2" key="1">
    <citation type="submission" date="2019-03" db="EMBL/GenBank/DDBJ databases">
        <title>First draft genome of Liparis tanakae, snailfish: a comprehensive survey of snailfish specific genes.</title>
        <authorList>
            <person name="Kim W."/>
            <person name="Song I."/>
            <person name="Jeong J.-H."/>
            <person name="Kim D."/>
            <person name="Kim S."/>
            <person name="Ryu S."/>
            <person name="Song J.Y."/>
            <person name="Lee S.K."/>
        </authorList>
    </citation>
    <scope>NUCLEOTIDE SEQUENCE [LARGE SCALE GENOMIC DNA]</scope>
    <source>
        <tissue evidence="1">Muscle</tissue>
    </source>
</reference>
<dbReference type="Proteomes" id="UP000314294">
    <property type="component" value="Unassembled WGS sequence"/>
</dbReference>
<proteinExistence type="predicted"/>
<dbReference type="AlphaFoldDB" id="A0A4Z2HNN4"/>
<keyword evidence="2" id="KW-1185">Reference proteome</keyword>
<evidence type="ECO:0000313" key="2">
    <source>
        <dbReference type="Proteomes" id="UP000314294"/>
    </source>
</evidence>
<dbReference type="EMBL" id="SRLO01000216">
    <property type="protein sequence ID" value="TNN66593.1"/>
    <property type="molecule type" value="Genomic_DNA"/>
</dbReference>
<comment type="caution">
    <text evidence="1">The sequence shown here is derived from an EMBL/GenBank/DDBJ whole genome shotgun (WGS) entry which is preliminary data.</text>
</comment>
<name>A0A4Z2HNN4_9TELE</name>
<sequence length="98" mass="11145">MERGARTELPALTVSAPQDRHQQITRAAGVQVQNAVEVKYWVGLRTRSQTSFTHSKPSEQCWESSSKNDQCQIFTTDLQVCIRACTLRKNPTSFLSFR</sequence>
<protein>
    <submittedName>
        <fullName evidence="1">Uncharacterized protein</fullName>
    </submittedName>
</protein>
<accession>A0A4Z2HNN4</accession>
<gene>
    <name evidence="1" type="ORF">EYF80_023127</name>
</gene>